<feature type="domain" description="MOSC" evidence="1">
    <location>
        <begin position="28"/>
        <end position="163"/>
    </location>
</feature>
<accession>A0ABT3CU19</accession>
<protein>
    <submittedName>
        <fullName evidence="2">MOSC domain-containing protein</fullName>
    </submittedName>
</protein>
<proteinExistence type="predicted"/>
<dbReference type="PANTHER" id="PTHR30212:SF2">
    <property type="entry name" value="PROTEIN YIIM"/>
    <property type="match status" value="1"/>
</dbReference>
<dbReference type="InterPro" id="IPR011037">
    <property type="entry name" value="Pyrv_Knase-like_insert_dom_sf"/>
</dbReference>
<dbReference type="InterPro" id="IPR052353">
    <property type="entry name" value="Benzoxazolinone_Detox_Enz"/>
</dbReference>
<dbReference type="SUPFAM" id="SSF50800">
    <property type="entry name" value="PK beta-barrel domain-like"/>
    <property type="match status" value="1"/>
</dbReference>
<organism evidence="2 3">
    <name type="scientific">Reichenbachiella ulvae</name>
    <dbReference type="NCBI Taxonomy" id="2980104"/>
    <lineage>
        <taxon>Bacteria</taxon>
        <taxon>Pseudomonadati</taxon>
        <taxon>Bacteroidota</taxon>
        <taxon>Cytophagia</taxon>
        <taxon>Cytophagales</taxon>
        <taxon>Reichenbachiellaceae</taxon>
        <taxon>Reichenbachiella</taxon>
    </lineage>
</organism>
<dbReference type="EMBL" id="JAOYOD010000001">
    <property type="protein sequence ID" value="MCV9387053.1"/>
    <property type="molecule type" value="Genomic_DNA"/>
</dbReference>
<dbReference type="Proteomes" id="UP001300692">
    <property type="component" value="Unassembled WGS sequence"/>
</dbReference>
<dbReference type="PANTHER" id="PTHR30212">
    <property type="entry name" value="PROTEIN YIIM"/>
    <property type="match status" value="1"/>
</dbReference>
<reference evidence="2 3" key="1">
    <citation type="submission" date="2022-10" db="EMBL/GenBank/DDBJ databases">
        <title>Comparative genomics and taxonomic characterization of three novel marine species of genus Reichenbachiella exhibiting antioxidant and polysaccharide degradation activities.</title>
        <authorList>
            <person name="Muhammad N."/>
            <person name="Lee Y.-J."/>
            <person name="Ko J."/>
            <person name="Kim S.-G."/>
        </authorList>
    </citation>
    <scope>NUCLEOTIDE SEQUENCE [LARGE SCALE GENOMIC DNA]</scope>
    <source>
        <strain evidence="2 3">ABR2-5</strain>
    </source>
</reference>
<dbReference type="Pfam" id="PF03473">
    <property type="entry name" value="MOSC"/>
    <property type="match status" value="1"/>
</dbReference>
<dbReference type="Gene3D" id="2.40.33.20">
    <property type="entry name" value="PK beta-barrel domain-like"/>
    <property type="match status" value="1"/>
</dbReference>
<comment type="caution">
    <text evidence="2">The sequence shown here is derived from an EMBL/GenBank/DDBJ whole genome shotgun (WGS) entry which is preliminary data.</text>
</comment>
<sequence>MKIVSTNLAKPQLIHWKGKEEMTGIYKVPTMGAIQLGKEDVNSDTVVDRRYHGGVDKACYLYSADHYDFWKAQYPDLEMPYGMFGENLTVEGMDETKLIVGEVYQVGNAKVQISEPREPCYKLGVKFGDQGILKKFIQTTYSGSYLRVLEEGEVKVGDTFELIEPIKNGLSIADVFYLLYAKSAEPEFLRMLLADDYLPKKLREKLLKKYTVHQD</sequence>
<dbReference type="InterPro" id="IPR005302">
    <property type="entry name" value="MoCF_Sase_C"/>
</dbReference>
<evidence type="ECO:0000313" key="2">
    <source>
        <dbReference type="EMBL" id="MCV9387053.1"/>
    </source>
</evidence>
<name>A0ABT3CU19_9BACT</name>
<dbReference type="RefSeq" id="WP_264137880.1">
    <property type="nucleotide sequence ID" value="NZ_JAOYOD010000001.1"/>
</dbReference>
<evidence type="ECO:0000313" key="3">
    <source>
        <dbReference type="Proteomes" id="UP001300692"/>
    </source>
</evidence>
<gene>
    <name evidence="2" type="ORF">N7U62_10285</name>
</gene>
<dbReference type="PROSITE" id="PS51340">
    <property type="entry name" value="MOSC"/>
    <property type="match status" value="1"/>
</dbReference>
<evidence type="ECO:0000259" key="1">
    <source>
        <dbReference type="PROSITE" id="PS51340"/>
    </source>
</evidence>
<keyword evidence="3" id="KW-1185">Reference proteome</keyword>